<proteinExistence type="predicted"/>
<name>A0ABQ5R003_9ACTN</name>
<evidence type="ECO:0000313" key="2">
    <source>
        <dbReference type="EMBL" id="GLH99872.1"/>
    </source>
</evidence>
<accession>A0ABQ5R003</accession>
<dbReference type="Proteomes" id="UP001144280">
    <property type="component" value="Unassembled WGS sequence"/>
</dbReference>
<dbReference type="EMBL" id="BSDI01000029">
    <property type="protein sequence ID" value="GLH99872.1"/>
    <property type="molecule type" value="Genomic_DNA"/>
</dbReference>
<feature type="region of interest" description="Disordered" evidence="1">
    <location>
        <begin position="36"/>
        <end position="55"/>
    </location>
</feature>
<organism evidence="2 3">
    <name type="scientific">Phytohabitans aurantiacus</name>
    <dbReference type="NCBI Taxonomy" id="3016789"/>
    <lineage>
        <taxon>Bacteria</taxon>
        <taxon>Bacillati</taxon>
        <taxon>Actinomycetota</taxon>
        <taxon>Actinomycetes</taxon>
        <taxon>Micromonosporales</taxon>
        <taxon>Micromonosporaceae</taxon>
    </lineage>
</organism>
<protein>
    <submittedName>
        <fullName evidence="2">Uncharacterized protein</fullName>
    </submittedName>
</protein>
<keyword evidence="3" id="KW-1185">Reference proteome</keyword>
<evidence type="ECO:0000256" key="1">
    <source>
        <dbReference type="SAM" id="MobiDB-lite"/>
    </source>
</evidence>
<gene>
    <name evidence="2" type="ORF">Pa4123_51480</name>
</gene>
<evidence type="ECO:0000313" key="3">
    <source>
        <dbReference type="Proteomes" id="UP001144280"/>
    </source>
</evidence>
<comment type="caution">
    <text evidence="2">The sequence shown here is derived from an EMBL/GenBank/DDBJ whole genome shotgun (WGS) entry which is preliminary data.</text>
</comment>
<reference evidence="2" key="1">
    <citation type="submission" date="2022-12" db="EMBL/GenBank/DDBJ databases">
        <title>New Phytohabitans aurantiacus sp. RD004123 nov., an actinomycete isolated from soil.</title>
        <authorList>
            <person name="Triningsih D.W."/>
            <person name="Harunari E."/>
            <person name="Igarashi Y."/>
        </authorList>
    </citation>
    <scope>NUCLEOTIDE SEQUENCE</scope>
    <source>
        <strain evidence="2">RD004123</strain>
    </source>
</reference>
<sequence length="55" mass="6050">MTPPTTVVVSRILEASMTVEELLEGQLELGLNRAKGGEPSFSQWGKDSPFVSWDK</sequence>